<name>A0ABQ9DLU6_9PASS</name>
<protein>
    <submittedName>
        <fullName evidence="2">Uncharacterized protein</fullName>
    </submittedName>
</protein>
<comment type="caution">
    <text evidence="2">The sequence shown here is derived from an EMBL/GenBank/DDBJ whole genome shotgun (WGS) entry which is preliminary data.</text>
</comment>
<gene>
    <name evidence="2" type="ORF">WISP_41667</name>
</gene>
<keyword evidence="1" id="KW-0472">Membrane</keyword>
<evidence type="ECO:0000313" key="3">
    <source>
        <dbReference type="Proteomes" id="UP001145742"/>
    </source>
</evidence>
<evidence type="ECO:0000256" key="1">
    <source>
        <dbReference type="SAM" id="Phobius"/>
    </source>
</evidence>
<reference evidence="2" key="1">
    <citation type="submission" date="2019-10" db="EMBL/GenBank/DDBJ databases">
        <authorList>
            <person name="Soares A.E.R."/>
            <person name="Aleixo A."/>
            <person name="Schneider P."/>
            <person name="Miyaki C.Y."/>
            <person name="Schneider M.P."/>
            <person name="Mello C."/>
            <person name="Vasconcelos A.T.R."/>
        </authorList>
    </citation>
    <scope>NUCLEOTIDE SEQUENCE</scope>
    <source>
        <tissue evidence="2">Muscle</tissue>
    </source>
</reference>
<accession>A0ABQ9DLU6</accession>
<keyword evidence="1" id="KW-0812">Transmembrane</keyword>
<keyword evidence="3" id="KW-1185">Reference proteome</keyword>
<feature type="transmembrane region" description="Helical" evidence="1">
    <location>
        <begin position="15"/>
        <end position="38"/>
    </location>
</feature>
<organism evidence="2 3">
    <name type="scientific">Willisornis vidua</name>
    <name type="common">Xingu scale-backed antbird</name>
    <dbReference type="NCBI Taxonomy" id="1566151"/>
    <lineage>
        <taxon>Eukaryota</taxon>
        <taxon>Metazoa</taxon>
        <taxon>Chordata</taxon>
        <taxon>Craniata</taxon>
        <taxon>Vertebrata</taxon>
        <taxon>Euteleostomi</taxon>
        <taxon>Archelosauria</taxon>
        <taxon>Archosauria</taxon>
        <taxon>Dinosauria</taxon>
        <taxon>Saurischia</taxon>
        <taxon>Theropoda</taxon>
        <taxon>Coelurosauria</taxon>
        <taxon>Aves</taxon>
        <taxon>Neognathae</taxon>
        <taxon>Neoaves</taxon>
        <taxon>Telluraves</taxon>
        <taxon>Australaves</taxon>
        <taxon>Passeriformes</taxon>
        <taxon>Thamnophilidae</taxon>
        <taxon>Willisornis</taxon>
    </lineage>
</organism>
<dbReference type="EMBL" id="WHWB01033157">
    <property type="protein sequence ID" value="KAJ7421637.1"/>
    <property type="molecule type" value="Genomic_DNA"/>
</dbReference>
<dbReference type="Proteomes" id="UP001145742">
    <property type="component" value="Unassembled WGS sequence"/>
</dbReference>
<sequence>MGAIQKDQGVPGPCVILVAVSLISLTDPCSIIIVLSLISPTKHHPIPPPPNTPPRMSFQGNLWVELANAMNSGKVCLTNNNIDDPLKSHITALPDSSNVWRFYNDYYFTSSAESEPTEIKILGDQALEQIAQINFGISLTGDTQELPGHNLVHSTLDDPA</sequence>
<proteinExistence type="predicted"/>
<evidence type="ECO:0000313" key="2">
    <source>
        <dbReference type="EMBL" id="KAJ7421637.1"/>
    </source>
</evidence>
<keyword evidence="1" id="KW-1133">Transmembrane helix</keyword>